<feature type="region of interest" description="Disordered" evidence="1">
    <location>
        <begin position="29"/>
        <end position="70"/>
    </location>
</feature>
<evidence type="ECO:0000259" key="2">
    <source>
        <dbReference type="Pfam" id="PF06985"/>
    </source>
</evidence>
<organism evidence="3 4">
    <name type="scientific">Phialocephala subalpina</name>
    <dbReference type="NCBI Taxonomy" id="576137"/>
    <lineage>
        <taxon>Eukaryota</taxon>
        <taxon>Fungi</taxon>
        <taxon>Dikarya</taxon>
        <taxon>Ascomycota</taxon>
        <taxon>Pezizomycotina</taxon>
        <taxon>Leotiomycetes</taxon>
        <taxon>Helotiales</taxon>
        <taxon>Mollisiaceae</taxon>
        <taxon>Phialocephala</taxon>
        <taxon>Phialocephala fortinii species complex</taxon>
    </lineage>
</organism>
<dbReference type="PANTHER" id="PTHR33112:SF12">
    <property type="entry name" value="HETEROKARYON INCOMPATIBILITY DOMAIN-CONTAINING PROTEIN"/>
    <property type="match status" value="1"/>
</dbReference>
<dbReference type="Pfam" id="PF06985">
    <property type="entry name" value="HET"/>
    <property type="match status" value="1"/>
</dbReference>
<evidence type="ECO:0000256" key="1">
    <source>
        <dbReference type="SAM" id="MobiDB-lite"/>
    </source>
</evidence>
<reference evidence="3 4" key="1">
    <citation type="submission" date="2016-03" db="EMBL/GenBank/DDBJ databases">
        <authorList>
            <person name="Ploux O."/>
        </authorList>
    </citation>
    <scope>NUCLEOTIDE SEQUENCE [LARGE SCALE GENOMIC DNA]</scope>
    <source>
        <strain evidence="3 4">UAMH 11012</strain>
    </source>
</reference>
<accession>A0A1L7WN39</accession>
<name>A0A1L7WN39_9HELO</name>
<evidence type="ECO:0000313" key="4">
    <source>
        <dbReference type="Proteomes" id="UP000184330"/>
    </source>
</evidence>
<dbReference type="InterPro" id="IPR010730">
    <property type="entry name" value="HET"/>
</dbReference>
<dbReference type="AlphaFoldDB" id="A0A1L7WN39"/>
<evidence type="ECO:0000313" key="3">
    <source>
        <dbReference type="EMBL" id="CZR54182.1"/>
    </source>
</evidence>
<dbReference type="PANTHER" id="PTHR33112">
    <property type="entry name" value="DOMAIN PROTEIN, PUTATIVE-RELATED"/>
    <property type="match status" value="1"/>
</dbReference>
<dbReference type="EMBL" id="FJOG01000004">
    <property type="protein sequence ID" value="CZR54182.1"/>
    <property type="molecule type" value="Genomic_DNA"/>
</dbReference>
<dbReference type="Proteomes" id="UP000184330">
    <property type="component" value="Unassembled WGS sequence"/>
</dbReference>
<gene>
    <name evidence="3" type="ORF">PAC_04065</name>
</gene>
<feature type="domain" description="Heterokaryon incompatibility" evidence="2">
    <location>
        <begin position="87"/>
        <end position="175"/>
    </location>
</feature>
<dbReference type="STRING" id="576137.A0A1L7WN39"/>
<protein>
    <recommendedName>
        <fullName evidence="2">Heterokaryon incompatibility domain-containing protein</fullName>
    </recommendedName>
</protein>
<sequence>MPSSDYAWQTQRKVSNLAGRNLAITSCTRNRLPAGERHPSSTHQNRKLPFPNEECSPRLSQPQHTADHPRRNLSYTAFRGTIPLGYSLCIVQDDEDMKQIGINSMGFIYANSSVTIIARKGQDANYRLRGLRGISQPRNTSQEIFEVGKNHKFLKTCDWYAKDCTWEKRGWTYQEEVFSRRTLTFHKDRVWWRCACSSFEEDVTPHLGYIYELAGAPMYPCRRSRKTLTSTTPDLQGYKRHVSAYNARELTNPENAQAGFAGIMTALKSSFSYGFLCGLPALFLDAALCWQPFGTAIRRRDRSNSASAQASLPS</sequence>
<proteinExistence type="predicted"/>
<dbReference type="OrthoDB" id="5135333at2759"/>
<keyword evidence="4" id="KW-1185">Reference proteome</keyword>